<reference evidence="1" key="1">
    <citation type="journal article" date="2022" name="Int. J. Mol. Sci.">
        <title>Draft Genome of Tanacetum Coccineum: Genomic Comparison of Closely Related Tanacetum-Family Plants.</title>
        <authorList>
            <person name="Yamashiro T."/>
            <person name="Shiraishi A."/>
            <person name="Nakayama K."/>
            <person name="Satake H."/>
        </authorList>
    </citation>
    <scope>NUCLEOTIDE SEQUENCE</scope>
</reference>
<accession>A0ABQ5F627</accession>
<protein>
    <submittedName>
        <fullName evidence="1">Uncharacterized protein</fullName>
    </submittedName>
</protein>
<evidence type="ECO:0000313" key="2">
    <source>
        <dbReference type="Proteomes" id="UP001151760"/>
    </source>
</evidence>
<reference evidence="1" key="2">
    <citation type="submission" date="2022-01" db="EMBL/GenBank/DDBJ databases">
        <authorList>
            <person name="Yamashiro T."/>
            <person name="Shiraishi A."/>
            <person name="Satake H."/>
            <person name="Nakayama K."/>
        </authorList>
    </citation>
    <scope>NUCLEOTIDE SEQUENCE</scope>
</reference>
<proteinExistence type="predicted"/>
<gene>
    <name evidence="1" type="ORF">Tco_1002329</name>
</gene>
<keyword evidence="2" id="KW-1185">Reference proteome</keyword>
<dbReference type="Proteomes" id="UP001151760">
    <property type="component" value="Unassembled WGS sequence"/>
</dbReference>
<comment type="caution">
    <text evidence="1">The sequence shown here is derived from an EMBL/GenBank/DDBJ whole genome shotgun (WGS) entry which is preliminary data.</text>
</comment>
<name>A0ABQ5F627_9ASTR</name>
<organism evidence="1 2">
    <name type="scientific">Tanacetum coccineum</name>
    <dbReference type="NCBI Taxonomy" id="301880"/>
    <lineage>
        <taxon>Eukaryota</taxon>
        <taxon>Viridiplantae</taxon>
        <taxon>Streptophyta</taxon>
        <taxon>Embryophyta</taxon>
        <taxon>Tracheophyta</taxon>
        <taxon>Spermatophyta</taxon>
        <taxon>Magnoliopsida</taxon>
        <taxon>eudicotyledons</taxon>
        <taxon>Gunneridae</taxon>
        <taxon>Pentapetalae</taxon>
        <taxon>asterids</taxon>
        <taxon>campanulids</taxon>
        <taxon>Asterales</taxon>
        <taxon>Asteraceae</taxon>
        <taxon>Asteroideae</taxon>
        <taxon>Anthemideae</taxon>
        <taxon>Anthemidinae</taxon>
        <taxon>Tanacetum</taxon>
    </lineage>
</organism>
<sequence>MPVELGSFDAIIALARAPIDSTSEMKDLSSEQLKDCPIKLYKTQFLTLGISRSCLSRRRMDHSGCALTIGN</sequence>
<evidence type="ECO:0000313" key="1">
    <source>
        <dbReference type="EMBL" id="GJT58796.1"/>
    </source>
</evidence>
<dbReference type="EMBL" id="BQNB010017050">
    <property type="protein sequence ID" value="GJT58796.1"/>
    <property type="molecule type" value="Genomic_DNA"/>
</dbReference>